<evidence type="ECO:0000256" key="2">
    <source>
        <dbReference type="SAM" id="MobiDB-lite"/>
    </source>
</evidence>
<evidence type="ECO:0000256" key="3">
    <source>
        <dbReference type="SAM" id="Phobius"/>
    </source>
</evidence>
<sequence length="665" mass="73092">MMPCFVCGEDSSEWSIGIYYGSIMILHNIGWALSQVTHLALIPEIAKRPSEMVELHGLRSGFTFLSGIFVYAITWIVLRTDDGDEKISYSQWKDFMKISLIVVGTGCFFALIFHLGTKEPPAAVENRKGPFSSFMWGEKRRILSGTLSIPDKTPGVFSMYKEKELGQVPEENWVQTEATPKELKQEEHEDIEDLETSQEKAGTDSRQKRDIEVRVADLRKSTGGNEFSFANPAFCTNEKLDFDREKIAEDSSENSGIQTQEKHGITNEFSFSNPAFLSEDKQSDSNVTSPPETNQVGGGDRNDVMAESQSNRSDCSDASEGYASSPENNPDDYIKSPHTTTILEIEKPDFTEQDETAIESNSSYVAPRSLSSYSSRGGLLSKTTDASFSGDSVIIEILNDHGSEGSKTNKSWSYWFKTPLFYKISFAFMCARLVQVLSSSYVPLYLTETLGFEKASIAYFPLVILISSVISSLAAKKLDKMLGEKWTYCLAASLVVGSSAWFYLQGESGKNAAYCAAILVGCGSSVMYVTSLALAGKLVGDNKESGAFVFASMCILAKVACGTSILVIQELFPTDGRGTAEYVRYAFSVVPGTASFLGFLAVIAFLPATMKCKKVVDTADCSVQTEDITKIPYTYENRATMGDLDGDYKEDEFVTDDGDKARAVC</sequence>
<keyword evidence="3" id="KW-0472">Membrane</keyword>
<dbReference type="EMBL" id="LSMT01000005">
    <property type="protein sequence ID" value="PFX34339.1"/>
    <property type="molecule type" value="Genomic_DNA"/>
</dbReference>
<dbReference type="OrthoDB" id="5953297at2759"/>
<comment type="similarity">
    <text evidence="1">Belongs to the major facilitator superfamily.</text>
</comment>
<accession>A0A2B4SYU4</accession>
<dbReference type="GO" id="GO:0008643">
    <property type="term" value="P:carbohydrate transport"/>
    <property type="evidence" value="ECO:0007669"/>
    <property type="project" value="InterPro"/>
</dbReference>
<keyword evidence="3" id="KW-1133">Transmembrane helix</keyword>
<feature type="transmembrane region" description="Helical" evidence="3">
    <location>
        <begin position="98"/>
        <end position="117"/>
    </location>
</feature>
<comment type="caution">
    <text evidence="4">The sequence shown here is derived from an EMBL/GenBank/DDBJ whole genome shotgun (WGS) entry which is preliminary data.</text>
</comment>
<feature type="transmembrane region" description="Helical" evidence="3">
    <location>
        <begin position="420"/>
        <end position="437"/>
    </location>
</feature>
<dbReference type="InterPro" id="IPR011701">
    <property type="entry name" value="MFS"/>
</dbReference>
<dbReference type="Pfam" id="PF07690">
    <property type="entry name" value="MFS_1"/>
    <property type="match status" value="1"/>
</dbReference>
<feature type="compositionally biased region" description="Basic and acidic residues" evidence="2">
    <location>
        <begin position="197"/>
        <end position="208"/>
    </location>
</feature>
<evidence type="ECO:0000313" key="4">
    <source>
        <dbReference type="EMBL" id="PFX34339.1"/>
    </source>
</evidence>
<evidence type="ECO:0000256" key="1">
    <source>
        <dbReference type="ARBA" id="ARBA00008335"/>
    </source>
</evidence>
<feature type="transmembrane region" description="Helical" evidence="3">
    <location>
        <begin position="457"/>
        <end position="475"/>
    </location>
</feature>
<feature type="transmembrane region" description="Helical" evidence="3">
    <location>
        <begin position="511"/>
        <end position="535"/>
    </location>
</feature>
<evidence type="ECO:0000313" key="5">
    <source>
        <dbReference type="Proteomes" id="UP000225706"/>
    </source>
</evidence>
<name>A0A2B4SYU4_STYPI</name>
<dbReference type="GO" id="GO:0005886">
    <property type="term" value="C:plasma membrane"/>
    <property type="evidence" value="ECO:0007669"/>
    <property type="project" value="TreeGrafter"/>
</dbReference>
<dbReference type="SUPFAM" id="SSF103473">
    <property type="entry name" value="MFS general substrate transporter"/>
    <property type="match status" value="1"/>
</dbReference>
<dbReference type="Gene3D" id="1.20.1250.20">
    <property type="entry name" value="MFS general substrate transporter like domains"/>
    <property type="match status" value="1"/>
</dbReference>
<reference evidence="5" key="1">
    <citation type="journal article" date="2017" name="bioRxiv">
        <title>Comparative analysis of the genomes of Stylophora pistillata and Acropora digitifera provides evidence for extensive differences between species of corals.</title>
        <authorList>
            <person name="Voolstra C.R."/>
            <person name="Li Y."/>
            <person name="Liew Y.J."/>
            <person name="Baumgarten S."/>
            <person name="Zoccola D."/>
            <person name="Flot J.-F."/>
            <person name="Tambutte S."/>
            <person name="Allemand D."/>
            <person name="Aranda M."/>
        </authorList>
    </citation>
    <scope>NUCLEOTIDE SEQUENCE [LARGE SCALE GENOMIC DNA]</scope>
</reference>
<dbReference type="InterPro" id="IPR039672">
    <property type="entry name" value="MFS_2"/>
</dbReference>
<feature type="transmembrane region" description="Helical" evidence="3">
    <location>
        <begin position="547"/>
        <end position="568"/>
    </location>
</feature>
<protein>
    <submittedName>
        <fullName evidence="4">Major facilitator superfamily domain-containing protein 12</fullName>
    </submittedName>
</protein>
<dbReference type="STRING" id="50429.A0A2B4SYU4"/>
<keyword evidence="5" id="KW-1185">Reference proteome</keyword>
<dbReference type="AlphaFoldDB" id="A0A2B4SYU4"/>
<feature type="region of interest" description="Disordered" evidence="2">
    <location>
        <begin position="173"/>
        <end position="208"/>
    </location>
</feature>
<feature type="region of interest" description="Disordered" evidence="2">
    <location>
        <begin position="276"/>
        <end position="336"/>
    </location>
</feature>
<dbReference type="GO" id="GO:0015293">
    <property type="term" value="F:symporter activity"/>
    <property type="evidence" value="ECO:0007669"/>
    <property type="project" value="InterPro"/>
</dbReference>
<dbReference type="PANTHER" id="PTHR11328">
    <property type="entry name" value="MAJOR FACILITATOR SUPERFAMILY DOMAIN-CONTAINING PROTEIN"/>
    <property type="match status" value="1"/>
</dbReference>
<feature type="transmembrane region" description="Helical" evidence="3">
    <location>
        <begin position="588"/>
        <end position="606"/>
    </location>
</feature>
<feature type="transmembrane region" description="Helical" evidence="3">
    <location>
        <begin position="61"/>
        <end position="78"/>
    </location>
</feature>
<dbReference type="PANTHER" id="PTHR11328:SF28">
    <property type="entry name" value="MAJOR FACILITATOR SUPERFAMILY DOMAIN-CONTAINING PROTEIN 12"/>
    <property type="match status" value="1"/>
</dbReference>
<feature type="transmembrane region" description="Helical" evidence="3">
    <location>
        <begin position="18"/>
        <end position="41"/>
    </location>
</feature>
<keyword evidence="3" id="KW-0812">Transmembrane</keyword>
<organism evidence="4 5">
    <name type="scientific">Stylophora pistillata</name>
    <name type="common">Smooth cauliflower coral</name>
    <dbReference type="NCBI Taxonomy" id="50429"/>
    <lineage>
        <taxon>Eukaryota</taxon>
        <taxon>Metazoa</taxon>
        <taxon>Cnidaria</taxon>
        <taxon>Anthozoa</taxon>
        <taxon>Hexacorallia</taxon>
        <taxon>Scleractinia</taxon>
        <taxon>Astrocoeniina</taxon>
        <taxon>Pocilloporidae</taxon>
        <taxon>Stylophora</taxon>
    </lineage>
</organism>
<gene>
    <name evidence="4" type="primary">MFSD12</name>
    <name evidence="4" type="ORF">AWC38_SpisGene861</name>
</gene>
<dbReference type="InterPro" id="IPR036259">
    <property type="entry name" value="MFS_trans_sf"/>
</dbReference>
<proteinExistence type="inferred from homology"/>
<feature type="compositionally biased region" description="Polar residues" evidence="2">
    <location>
        <begin position="284"/>
        <end position="295"/>
    </location>
</feature>
<dbReference type="Proteomes" id="UP000225706">
    <property type="component" value="Unassembled WGS sequence"/>
</dbReference>
<feature type="transmembrane region" description="Helical" evidence="3">
    <location>
        <begin position="487"/>
        <end position="505"/>
    </location>
</feature>